<gene>
    <name evidence="4" type="ORF">Z045_24295</name>
</gene>
<feature type="region of interest" description="Disordered" evidence="1">
    <location>
        <begin position="131"/>
        <end position="150"/>
    </location>
</feature>
<dbReference type="InterPro" id="IPR012347">
    <property type="entry name" value="Ferritin-like"/>
</dbReference>
<organism evidence="4 5">
    <name type="scientific">Rhodococcus pyridinivorans KG-16</name>
    <dbReference type="NCBI Taxonomy" id="1441730"/>
    <lineage>
        <taxon>Bacteria</taxon>
        <taxon>Bacillati</taxon>
        <taxon>Actinomycetota</taxon>
        <taxon>Actinomycetes</taxon>
        <taxon>Mycobacteriales</taxon>
        <taxon>Nocardiaceae</taxon>
        <taxon>Rhodococcus</taxon>
    </lineage>
</organism>
<reference evidence="5" key="1">
    <citation type="submission" date="2015-01" db="EMBL/GenBank/DDBJ databases">
        <title>Draft genome sequence of Rhodococcus pyridinivorans strain KG-16, a hydrocarbon-degrading bacterium.</title>
        <authorList>
            <person name="Aggarwal R.K."/>
            <person name="Dawar C."/>
        </authorList>
    </citation>
    <scope>NUCLEOTIDE SEQUENCE [LARGE SCALE GENOMIC DNA]</scope>
    <source>
        <strain evidence="5">KG-16</strain>
    </source>
</reference>
<name>A0A0V9UDT0_9NOCA</name>
<sequence>MSETSSDISTPERGGHNRLLLVLLTVAAVAVGFLAGFLSRIPFEDSAQAAPEAGSVDVGFAQDMIVHHDQGVEMAAVAVSNSEDDRIRNIAYDILTTQQNQIGQMQGWLSLWGQPALPTGEYMEWMTETETGHGHGAHGATAESEDSDGSHLMPGMATSEDLANLRAARGPELDVLFLQLMLRHHEGGLPMMEYGEQYASTSAVRNLAGTMVATQQGESDLMRSLLAERGAEPLPLN</sequence>
<evidence type="ECO:0000259" key="3">
    <source>
        <dbReference type="Pfam" id="PF03713"/>
    </source>
</evidence>
<keyword evidence="2" id="KW-1133">Transmembrane helix</keyword>
<comment type="caution">
    <text evidence="4">The sequence shown here is derived from an EMBL/GenBank/DDBJ whole genome shotgun (WGS) entry which is preliminary data.</text>
</comment>
<dbReference type="Gene3D" id="1.20.1260.10">
    <property type="match status" value="1"/>
</dbReference>
<dbReference type="InterPro" id="IPR005183">
    <property type="entry name" value="DUF305_CopM-like"/>
</dbReference>
<accession>A0A0V9UDT0</accession>
<dbReference type="RefSeq" id="WP_060654816.1">
    <property type="nucleotide sequence ID" value="NZ_AZXY01000019.1"/>
</dbReference>
<dbReference type="PANTHER" id="PTHR36933:SF1">
    <property type="entry name" value="SLL0788 PROTEIN"/>
    <property type="match status" value="1"/>
</dbReference>
<proteinExistence type="predicted"/>
<dbReference type="AlphaFoldDB" id="A0A0V9UDT0"/>
<evidence type="ECO:0000256" key="2">
    <source>
        <dbReference type="SAM" id="Phobius"/>
    </source>
</evidence>
<dbReference type="Proteomes" id="UP000053060">
    <property type="component" value="Unassembled WGS sequence"/>
</dbReference>
<dbReference type="PATRIC" id="fig|1441730.3.peg.5102"/>
<evidence type="ECO:0000256" key="1">
    <source>
        <dbReference type="SAM" id="MobiDB-lite"/>
    </source>
</evidence>
<dbReference type="Pfam" id="PF03713">
    <property type="entry name" value="DUF305"/>
    <property type="match status" value="1"/>
</dbReference>
<evidence type="ECO:0000313" key="4">
    <source>
        <dbReference type="EMBL" id="KSZ56234.1"/>
    </source>
</evidence>
<dbReference type="EMBL" id="AZXY01000019">
    <property type="protein sequence ID" value="KSZ56234.1"/>
    <property type="molecule type" value="Genomic_DNA"/>
</dbReference>
<feature type="domain" description="DUF305" evidence="3">
    <location>
        <begin position="57"/>
        <end position="226"/>
    </location>
</feature>
<protein>
    <recommendedName>
        <fullName evidence="3">DUF305 domain-containing protein</fullName>
    </recommendedName>
</protein>
<evidence type="ECO:0000313" key="5">
    <source>
        <dbReference type="Proteomes" id="UP000053060"/>
    </source>
</evidence>
<keyword evidence="2" id="KW-0472">Membrane</keyword>
<dbReference type="PANTHER" id="PTHR36933">
    <property type="entry name" value="SLL0788 PROTEIN"/>
    <property type="match status" value="1"/>
</dbReference>
<keyword evidence="2" id="KW-0812">Transmembrane</keyword>
<reference evidence="4 5" key="2">
    <citation type="journal article" date="2016" name="Genome Announc.">
        <title>Draft Genome Sequence of a Versatile Hydrocarbon-Degrading Bacterium, Rhodococcus pyridinivorans Strain KG-16, Collected from Oil Fields in India.</title>
        <authorList>
            <person name="Aggarwal R.K."/>
            <person name="Dawar C."/>
            <person name="Phanindranath R."/>
            <person name="Mutnuri L."/>
            <person name="Dayal A.M."/>
        </authorList>
    </citation>
    <scope>NUCLEOTIDE SEQUENCE [LARGE SCALE GENOMIC DNA]</scope>
    <source>
        <strain evidence="4 5">KG-16</strain>
    </source>
</reference>
<feature type="transmembrane region" description="Helical" evidence="2">
    <location>
        <begin position="20"/>
        <end position="38"/>
    </location>
</feature>